<dbReference type="Ensembl" id="ENSSFAT00005019773.1">
    <property type="protein sequence ID" value="ENSSFAP00005019005.1"/>
    <property type="gene ID" value="ENSSFAG00005006946.1"/>
</dbReference>
<reference evidence="10" key="3">
    <citation type="submission" date="2025-09" db="UniProtKB">
        <authorList>
            <consortium name="Ensembl"/>
        </authorList>
    </citation>
    <scope>IDENTIFICATION</scope>
</reference>
<comment type="similarity">
    <text evidence="2">Belongs to the group II decarboxylase family.</text>
</comment>
<evidence type="ECO:0000256" key="2">
    <source>
        <dbReference type="ARBA" id="ARBA00009533"/>
    </source>
</evidence>
<organism evidence="10 11">
    <name type="scientific">Salarias fasciatus</name>
    <name type="common">Jewelled blenny</name>
    <name type="synonym">Blennius fasciatus</name>
    <dbReference type="NCBI Taxonomy" id="181472"/>
    <lineage>
        <taxon>Eukaryota</taxon>
        <taxon>Metazoa</taxon>
        <taxon>Chordata</taxon>
        <taxon>Craniata</taxon>
        <taxon>Vertebrata</taxon>
        <taxon>Euteleostomi</taxon>
        <taxon>Actinopterygii</taxon>
        <taxon>Neopterygii</taxon>
        <taxon>Teleostei</taxon>
        <taxon>Neoteleostei</taxon>
        <taxon>Acanthomorphata</taxon>
        <taxon>Ovalentaria</taxon>
        <taxon>Blenniimorphae</taxon>
        <taxon>Blenniiformes</taxon>
        <taxon>Blennioidei</taxon>
        <taxon>Blenniidae</taxon>
        <taxon>Salariinae</taxon>
        <taxon>Salarias</taxon>
    </lineage>
</organism>
<dbReference type="AlphaFoldDB" id="A0A672GPV8"/>
<dbReference type="FunFam" id="3.40.640.10:FF:000036">
    <property type="entry name" value="pyridoxal-dependent decarboxylase domain-containing protein 1 isoform X2"/>
    <property type="match status" value="1"/>
</dbReference>
<keyword evidence="4" id="KW-0663">Pyridoxal phosphate</keyword>
<dbReference type="GO" id="GO:0019752">
    <property type="term" value="P:carboxylic acid metabolic process"/>
    <property type="evidence" value="ECO:0007669"/>
    <property type="project" value="InterPro"/>
</dbReference>
<gene>
    <name evidence="10" type="primary">pdxdc1</name>
</gene>
<dbReference type="InterPro" id="IPR050477">
    <property type="entry name" value="GrpII_AminoAcid_Decarb"/>
</dbReference>
<evidence type="ECO:0000313" key="11">
    <source>
        <dbReference type="Proteomes" id="UP000472267"/>
    </source>
</evidence>
<evidence type="ECO:0000256" key="5">
    <source>
        <dbReference type="ARBA" id="ARBA00023239"/>
    </source>
</evidence>
<keyword evidence="5" id="KW-0456">Lyase</keyword>
<feature type="domain" description="PDXDC1/PDXD2 second" evidence="8">
    <location>
        <begin position="342"/>
        <end position="403"/>
    </location>
</feature>
<name>A0A672GPV8_SALFA</name>
<dbReference type="Gene3D" id="3.40.640.10">
    <property type="entry name" value="Type I PLP-dependent aspartate aminotransferase-like (Major domain)"/>
    <property type="match status" value="1"/>
</dbReference>
<evidence type="ECO:0000256" key="4">
    <source>
        <dbReference type="ARBA" id="ARBA00022898"/>
    </source>
</evidence>
<feature type="domain" description="PDXDC1-like third" evidence="9">
    <location>
        <begin position="411"/>
        <end position="515"/>
    </location>
</feature>
<dbReference type="InterPro" id="IPR055103">
    <property type="entry name" value="PDXDC1-like_2nd"/>
</dbReference>
<dbReference type="InterPro" id="IPR015424">
    <property type="entry name" value="PyrdxlP-dep_Trfase"/>
</dbReference>
<feature type="compositionally biased region" description="Polar residues" evidence="7">
    <location>
        <begin position="599"/>
        <end position="608"/>
    </location>
</feature>
<dbReference type="SUPFAM" id="SSF53383">
    <property type="entry name" value="PLP-dependent transferases"/>
    <property type="match status" value="1"/>
</dbReference>
<protein>
    <recommendedName>
        <fullName evidence="6">Pyridoxal-dependent decarboxylase domain-containing protein 1</fullName>
    </recommendedName>
</protein>
<evidence type="ECO:0000259" key="8">
    <source>
        <dbReference type="Pfam" id="PF22930"/>
    </source>
</evidence>
<dbReference type="InterPro" id="IPR002129">
    <property type="entry name" value="PyrdxlP-dep_de-COase"/>
</dbReference>
<sequence length="675" mass="73404">SSIPGPLQGDAEVVCVCVCVRSRMQSVAEQGHMALLGHSLAAYMSVLDRERLRRLTTRIVSDTTLWLCRLFRYENASACFHEDDRDGLVKVSRLVLHARYEDYACEGFAVLSPRQPVIYQSASCRPGLGQHLCSQLGLPLSSLCTVPCNTVFGSQHQMDVALLEKLIREDSEAGRLPLLLIANAGTPGAGHTDKLGRLRELCDQYSLWLHVEGVNLATLALGQATSVVTAATRSDSLTLTPGQWLGLPAVTAVTLYRHEDPALSLAAGLTSSQPVEKLRALPLWLSLQYLGHNGIVQKITHATALVSGAREPDPVEDELSSPVVLFKFSQDMSAGKSLWPGLGEQLARLVPASGVDVVELEDEGTCVRFSPLLTAAVLGTQQQDVEALVERLAELLPVMNATVALRAEFREEARRHAPSLCYVEELSWPGLGVVRYEPEAEGMDEGRRKQELQKIQAELLKKLQELDSDIVFSAGPEFGPEEDCIFVGMVSEDVDVPELVLTIASLGREIEESGRLLENMTEVVRKGILEAEQQLQQASMDKLMEEGLLRQIPVVGSMLNWFSPVQSSIRGRTFNLAAGSLDSTDATYATKAQAGRPSFQDTPPSSSKKLPGQRLFRRSGTSLDSASETGSVGHAEDPTPHAPAEPAEPAEPDTARPDQSGVSPEQQEQEEQSPR</sequence>
<accession>A0A672GPV8</accession>
<evidence type="ECO:0000259" key="9">
    <source>
        <dbReference type="Pfam" id="PF22937"/>
    </source>
</evidence>
<dbReference type="Pfam" id="PF22937">
    <property type="entry name" value="PDXDC1-like_cen2"/>
    <property type="match status" value="1"/>
</dbReference>
<keyword evidence="11" id="KW-1185">Reference proteome</keyword>
<dbReference type="GO" id="GO:0030170">
    <property type="term" value="F:pyridoxal phosphate binding"/>
    <property type="evidence" value="ECO:0007669"/>
    <property type="project" value="InterPro"/>
</dbReference>
<dbReference type="PANTHER" id="PTHR42735">
    <property type="match status" value="1"/>
</dbReference>
<dbReference type="Pfam" id="PF22930">
    <property type="entry name" value="PDXDC1-like_cen"/>
    <property type="match status" value="1"/>
</dbReference>
<evidence type="ECO:0000256" key="6">
    <source>
        <dbReference type="ARBA" id="ARBA00047190"/>
    </source>
</evidence>
<dbReference type="Proteomes" id="UP000472267">
    <property type="component" value="Chromosome 4"/>
</dbReference>
<reference evidence="10" key="1">
    <citation type="submission" date="2019-06" db="EMBL/GenBank/DDBJ databases">
        <authorList>
            <consortium name="Wellcome Sanger Institute Data Sharing"/>
        </authorList>
    </citation>
    <scope>NUCLEOTIDE SEQUENCE [LARGE SCALE GENOMIC DNA]</scope>
</reference>
<keyword evidence="3" id="KW-0210">Decarboxylase</keyword>
<evidence type="ECO:0000256" key="7">
    <source>
        <dbReference type="SAM" id="MobiDB-lite"/>
    </source>
</evidence>
<feature type="compositionally biased region" description="Polar residues" evidence="7">
    <location>
        <begin position="619"/>
        <end position="630"/>
    </location>
</feature>
<dbReference type="Pfam" id="PF00282">
    <property type="entry name" value="Pyridoxal_deC"/>
    <property type="match status" value="1"/>
</dbReference>
<dbReference type="InterPro" id="IPR015421">
    <property type="entry name" value="PyrdxlP-dep_Trfase_major"/>
</dbReference>
<dbReference type="InterPro" id="IPR055102">
    <property type="entry name" value="PDXDC1-like_3rd"/>
</dbReference>
<reference evidence="10" key="2">
    <citation type="submission" date="2025-08" db="UniProtKB">
        <authorList>
            <consortium name="Ensembl"/>
        </authorList>
    </citation>
    <scope>IDENTIFICATION</scope>
</reference>
<proteinExistence type="inferred from homology"/>
<dbReference type="GO" id="GO:0016831">
    <property type="term" value="F:carboxy-lyase activity"/>
    <property type="evidence" value="ECO:0007669"/>
    <property type="project" value="UniProtKB-KW"/>
</dbReference>
<comment type="cofactor">
    <cofactor evidence="1">
        <name>pyridoxal 5'-phosphate</name>
        <dbReference type="ChEBI" id="CHEBI:597326"/>
    </cofactor>
</comment>
<dbReference type="PANTHER" id="PTHR42735:SF1">
    <property type="entry name" value="PYRIDOXAL-DEPENDENT DECARBOXYLASE DOMAIN-CONTAINING PROTEIN 1-RELATED"/>
    <property type="match status" value="1"/>
</dbReference>
<feature type="region of interest" description="Disordered" evidence="7">
    <location>
        <begin position="593"/>
        <end position="675"/>
    </location>
</feature>
<evidence type="ECO:0000256" key="3">
    <source>
        <dbReference type="ARBA" id="ARBA00022793"/>
    </source>
</evidence>
<evidence type="ECO:0000256" key="1">
    <source>
        <dbReference type="ARBA" id="ARBA00001933"/>
    </source>
</evidence>
<evidence type="ECO:0000313" key="10">
    <source>
        <dbReference type="Ensembl" id="ENSSFAP00005019005.1"/>
    </source>
</evidence>